<gene>
    <name evidence="1" type="ORF">Strvi_1879</name>
</gene>
<accession>G2P272</accession>
<organism evidence="1 2">
    <name type="scientific">Streptomyces violaceusniger (strain Tu 4113)</name>
    <dbReference type="NCBI Taxonomy" id="653045"/>
    <lineage>
        <taxon>Bacteria</taxon>
        <taxon>Bacillati</taxon>
        <taxon>Actinomycetota</taxon>
        <taxon>Actinomycetes</taxon>
        <taxon>Kitasatosporales</taxon>
        <taxon>Streptomycetaceae</taxon>
        <taxon>Streptomyces</taxon>
        <taxon>Streptomyces violaceusniger group</taxon>
    </lineage>
</organism>
<dbReference type="KEGG" id="svl:Strvi_1879"/>
<reference evidence="1" key="1">
    <citation type="submission" date="2011-08" db="EMBL/GenBank/DDBJ databases">
        <title>Complete sequence of chromosome of Streptomyces violaceusniger Tu 4113.</title>
        <authorList>
            <consortium name="US DOE Joint Genome Institute"/>
            <person name="Lucas S."/>
            <person name="Han J."/>
            <person name="Lapidus A."/>
            <person name="Cheng J.-F."/>
            <person name="Goodwin L."/>
            <person name="Pitluck S."/>
            <person name="Peters L."/>
            <person name="Ivanova N."/>
            <person name="Daligault H."/>
            <person name="Detter J.C."/>
            <person name="Han C."/>
            <person name="Tapia R."/>
            <person name="Land M."/>
            <person name="Hauser L."/>
            <person name="Kyrpides N."/>
            <person name="Ivanova N."/>
            <person name="Pagani I."/>
            <person name="Hagen A."/>
            <person name="Katz L."/>
            <person name="Fiedler H.-P."/>
            <person name="Keasling J."/>
            <person name="Fortman J."/>
            <person name="Woyke T."/>
        </authorList>
    </citation>
    <scope>NUCLEOTIDE SEQUENCE [LARGE SCALE GENOMIC DNA]</scope>
    <source>
        <strain evidence="1">Tu 4113</strain>
    </source>
</reference>
<dbReference type="AlphaFoldDB" id="G2P272"/>
<name>G2P272_STRV4</name>
<evidence type="ECO:0000313" key="1">
    <source>
        <dbReference type="EMBL" id="AEM81614.1"/>
    </source>
</evidence>
<protein>
    <submittedName>
        <fullName evidence="1">Uncharacterized protein</fullName>
    </submittedName>
</protein>
<keyword evidence="2" id="KW-1185">Reference proteome</keyword>
<dbReference type="Proteomes" id="UP000008703">
    <property type="component" value="Chromosome"/>
</dbReference>
<evidence type="ECO:0000313" key="2">
    <source>
        <dbReference type="Proteomes" id="UP000008703"/>
    </source>
</evidence>
<dbReference type="EMBL" id="CP002994">
    <property type="protein sequence ID" value="AEM81614.1"/>
    <property type="molecule type" value="Genomic_DNA"/>
</dbReference>
<dbReference type="HOGENOM" id="CLU_2588370_0_0_11"/>
<proteinExistence type="predicted"/>
<sequence length="80" mass="8578">MRVAGSRNAWSKSITLSHTGVLRSQVLTCSRIFSPMSPSLPLGVMVPQWKRGPAAWARAARAEIPAVRCATVNCSPGWGT</sequence>